<dbReference type="Proteomes" id="UP000061546">
    <property type="component" value="Chromosome"/>
</dbReference>
<proteinExistence type="predicted"/>
<keyword evidence="2" id="KW-1185">Reference proteome</keyword>
<dbReference type="RefSeq" id="WP_041499450.1">
    <property type="nucleotide sequence ID" value="NZ_BJDV01000011.1"/>
</dbReference>
<sequence length="68" mass="8084">MITNKIIETLEPFLLKWHNKIQFNDVIRKTAVLIFRFVLIEQIENSCRKIQINGIIIMVIFSIKKLVN</sequence>
<dbReference type="STRING" id="1074467.JP39_04775"/>
<evidence type="ECO:0000313" key="1">
    <source>
        <dbReference type="EMBL" id="ALB28725.1"/>
    </source>
</evidence>
<organism evidence="1 2">
    <name type="scientific">Companilactobacillus heilongjiangensis</name>
    <dbReference type="NCBI Taxonomy" id="1074467"/>
    <lineage>
        <taxon>Bacteria</taxon>
        <taxon>Bacillati</taxon>
        <taxon>Bacillota</taxon>
        <taxon>Bacilli</taxon>
        <taxon>Lactobacillales</taxon>
        <taxon>Lactobacillaceae</taxon>
        <taxon>Companilactobacillus</taxon>
    </lineage>
</organism>
<dbReference type="EMBL" id="CP012559">
    <property type="protein sequence ID" value="ALB28725.1"/>
    <property type="molecule type" value="Genomic_DNA"/>
</dbReference>
<dbReference type="OrthoDB" id="1651152at2"/>
<protein>
    <submittedName>
        <fullName evidence="1">Uncharacterized protein</fullName>
    </submittedName>
</protein>
<reference evidence="1 2" key="1">
    <citation type="submission" date="2015-08" db="EMBL/GenBank/DDBJ databases">
        <title>Genomic sequence of Lactobacillus heilongjiangensis DSM 28069, isolated from Chinese traditional pickle.</title>
        <authorList>
            <person name="Jiang X."/>
            <person name="Zheng B."/>
            <person name="Cheng H."/>
        </authorList>
    </citation>
    <scope>NUCLEOTIDE SEQUENCE [LARGE SCALE GENOMIC DNA]</scope>
    <source>
        <strain evidence="1 2">DSM 28069</strain>
    </source>
</reference>
<name>A0A0K2LBT5_9LACO</name>
<dbReference type="KEGG" id="lhi:JP39_04775"/>
<accession>A0A0K2LBT5</accession>
<dbReference type="AlphaFoldDB" id="A0A0K2LBT5"/>
<evidence type="ECO:0000313" key="2">
    <source>
        <dbReference type="Proteomes" id="UP000061546"/>
    </source>
</evidence>
<gene>
    <name evidence="1" type="ORF">JP39_04775</name>
</gene>